<keyword evidence="1" id="KW-0732">Signal</keyword>
<sequence length="129" mass="13238">MVRLAVSAVAVAGSLVAVTAGPASASSNDSAYGCPYGAVCIYNNADPNSGIQSGGVYWAYGPHNLSNQFGNHYVMNNQYGGAWVELCTGYNGTGRGKSIIFAGYGFVEDLSPINSIALGTGDNYPCSPP</sequence>
<name>A0A7T7I3K5_9ACTN</name>
<evidence type="ECO:0008006" key="4">
    <source>
        <dbReference type="Google" id="ProtNLM"/>
    </source>
</evidence>
<dbReference type="EMBL" id="CP066831">
    <property type="protein sequence ID" value="QQM40286.1"/>
    <property type="molecule type" value="Genomic_DNA"/>
</dbReference>
<dbReference type="AlphaFoldDB" id="A0A7T7I3K5"/>
<feature type="chain" id="PRO_5032926856" description="Peptidase inhibitor family I36" evidence="1">
    <location>
        <begin position="26"/>
        <end position="129"/>
    </location>
</feature>
<dbReference type="Proteomes" id="UP000595636">
    <property type="component" value="Chromosome"/>
</dbReference>
<protein>
    <recommendedName>
        <fullName evidence="4">Peptidase inhibitor family I36</fullName>
    </recommendedName>
</protein>
<reference evidence="2 3" key="1">
    <citation type="submission" date="2020-12" db="EMBL/GenBank/DDBJ databases">
        <title>A novel species.</title>
        <authorList>
            <person name="Li K."/>
        </authorList>
    </citation>
    <scope>NUCLEOTIDE SEQUENCE [LARGE SCALE GENOMIC DNA]</scope>
    <source>
        <strain evidence="2 3">ZYC-3</strain>
    </source>
</reference>
<proteinExistence type="predicted"/>
<evidence type="ECO:0000313" key="2">
    <source>
        <dbReference type="EMBL" id="QQM40286.1"/>
    </source>
</evidence>
<feature type="signal peptide" evidence="1">
    <location>
        <begin position="1"/>
        <end position="25"/>
    </location>
</feature>
<evidence type="ECO:0000313" key="3">
    <source>
        <dbReference type="Proteomes" id="UP000595636"/>
    </source>
</evidence>
<accession>A0A7T7I3K5</accession>
<gene>
    <name evidence="2" type="ORF">JEQ17_12940</name>
</gene>
<keyword evidence="3" id="KW-1185">Reference proteome</keyword>
<organism evidence="2 3">
    <name type="scientific">Streptomyces liliifuscus</name>
    <dbReference type="NCBI Taxonomy" id="2797636"/>
    <lineage>
        <taxon>Bacteria</taxon>
        <taxon>Bacillati</taxon>
        <taxon>Actinomycetota</taxon>
        <taxon>Actinomycetes</taxon>
        <taxon>Kitasatosporales</taxon>
        <taxon>Streptomycetaceae</taxon>
        <taxon>Streptomyces</taxon>
    </lineage>
</organism>
<dbReference type="KEGG" id="slf:JEQ17_12940"/>
<evidence type="ECO:0000256" key="1">
    <source>
        <dbReference type="SAM" id="SignalP"/>
    </source>
</evidence>